<sequence>MVKGAVCSRGWVRGPGVWAGGGKQANCAPRREPARGASPGAQRGPQSGSPLEALMPGARGTSRQWQRGPAASSPLLVHVQRSETSVFLQGTPEPALGIPLPWVTRRAPAREPDLSSVWVERLQVPVPLRLWLLRMCGPVTTREAIESLLSWAAVKWLWTRALRSLGSYPGGDRCPAKRAAAREFPGFLN</sequence>
<feature type="region of interest" description="Disordered" evidence="1">
    <location>
        <begin position="18"/>
        <end position="67"/>
    </location>
</feature>
<gene>
    <name evidence="2" type="ORF">HJG63_010446</name>
</gene>
<dbReference type="AlphaFoldDB" id="A0A7J8B791"/>
<comment type="caution">
    <text evidence="2">The sequence shown here is derived from an EMBL/GenBank/DDBJ whole genome shotgun (WGS) entry which is preliminary data.</text>
</comment>
<name>A0A7J8B791_ROUAE</name>
<proteinExistence type="predicted"/>
<organism evidence="2 3">
    <name type="scientific">Rousettus aegyptiacus</name>
    <name type="common">Egyptian fruit bat</name>
    <name type="synonym">Pteropus aegyptiacus</name>
    <dbReference type="NCBI Taxonomy" id="9407"/>
    <lineage>
        <taxon>Eukaryota</taxon>
        <taxon>Metazoa</taxon>
        <taxon>Chordata</taxon>
        <taxon>Craniata</taxon>
        <taxon>Vertebrata</taxon>
        <taxon>Euteleostomi</taxon>
        <taxon>Mammalia</taxon>
        <taxon>Eutheria</taxon>
        <taxon>Laurasiatheria</taxon>
        <taxon>Chiroptera</taxon>
        <taxon>Yinpterochiroptera</taxon>
        <taxon>Pteropodoidea</taxon>
        <taxon>Pteropodidae</taxon>
        <taxon>Rousettinae</taxon>
        <taxon>Rousettus</taxon>
    </lineage>
</organism>
<evidence type="ECO:0000256" key="1">
    <source>
        <dbReference type="SAM" id="MobiDB-lite"/>
    </source>
</evidence>
<evidence type="ECO:0000313" key="3">
    <source>
        <dbReference type="Proteomes" id="UP000593571"/>
    </source>
</evidence>
<dbReference type="Proteomes" id="UP000593571">
    <property type="component" value="Unassembled WGS sequence"/>
</dbReference>
<accession>A0A7J8B791</accession>
<dbReference type="EMBL" id="JACASE010000020">
    <property type="protein sequence ID" value="KAF6394492.1"/>
    <property type="molecule type" value="Genomic_DNA"/>
</dbReference>
<reference evidence="2 3" key="1">
    <citation type="journal article" date="2020" name="Nature">
        <title>Six reference-quality genomes reveal evolution of bat adaptations.</title>
        <authorList>
            <person name="Jebb D."/>
            <person name="Huang Z."/>
            <person name="Pippel M."/>
            <person name="Hughes G.M."/>
            <person name="Lavrichenko K."/>
            <person name="Devanna P."/>
            <person name="Winkler S."/>
            <person name="Jermiin L.S."/>
            <person name="Skirmuntt E.C."/>
            <person name="Katzourakis A."/>
            <person name="Burkitt-Gray L."/>
            <person name="Ray D.A."/>
            <person name="Sullivan K.A.M."/>
            <person name="Roscito J.G."/>
            <person name="Kirilenko B.M."/>
            <person name="Davalos L.M."/>
            <person name="Corthals A.P."/>
            <person name="Power M.L."/>
            <person name="Jones G."/>
            <person name="Ransome R.D."/>
            <person name="Dechmann D.K.N."/>
            <person name="Locatelli A.G."/>
            <person name="Puechmaille S.J."/>
            <person name="Fedrigo O."/>
            <person name="Jarvis E.D."/>
            <person name="Hiller M."/>
            <person name="Vernes S.C."/>
            <person name="Myers E.W."/>
            <person name="Teeling E.C."/>
        </authorList>
    </citation>
    <scope>NUCLEOTIDE SEQUENCE [LARGE SCALE GENOMIC DNA]</scope>
    <source>
        <strain evidence="2">MRouAeg1</strain>
        <tissue evidence="2">Muscle</tissue>
    </source>
</reference>
<keyword evidence="3" id="KW-1185">Reference proteome</keyword>
<protein>
    <submittedName>
        <fullName evidence="2">Uncharacterized protein</fullName>
    </submittedName>
</protein>
<evidence type="ECO:0000313" key="2">
    <source>
        <dbReference type="EMBL" id="KAF6394492.1"/>
    </source>
</evidence>